<dbReference type="AlphaFoldDB" id="A0AAE3LJ79"/>
<evidence type="ECO:0000313" key="2">
    <source>
        <dbReference type="EMBL" id="MCU7693343.1"/>
    </source>
</evidence>
<keyword evidence="1" id="KW-0472">Membrane</keyword>
<gene>
    <name evidence="2" type="ORF">OD355_02295</name>
</gene>
<protein>
    <submittedName>
        <fullName evidence="2">DUF4153 domain-containing protein</fullName>
    </submittedName>
</protein>
<proteinExistence type="predicted"/>
<reference evidence="2" key="1">
    <citation type="submission" date="2022-10" db="EMBL/GenBank/DDBJ databases">
        <authorList>
            <person name="Kim H.S."/>
            <person name="Kim J.-S."/>
            <person name="Suh M.K."/>
            <person name="Eom M.K."/>
            <person name="Lee J.-S."/>
        </authorList>
    </citation>
    <scope>NUCLEOTIDE SEQUENCE</scope>
    <source>
        <strain evidence="2">LIP-5</strain>
    </source>
</reference>
<comment type="caution">
    <text evidence="2">The sequence shown here is derived from an EMBL/GenBank/DDBJ whole genome shotgun (WGS) entry which is preliminary data.</text>
</comment>
<feature type="transmembrane region" description="Helical" evidence="1">
    <location>
        <begin position="249"/>
        <end position="273"/>
    </location>
</feature>
<dbReference type="EMBL" id="JAOTPL010000002">
    <property type="protein sequence ID" value="MCU7693343.1"/>
    <property type="molecule type" value="Genomic_DNA"/>
</dbReference>
<keyword evidence="3" id="KW-1185">Reference proteome</keyword>
<keyword evidence="1" id="KW-1133">Transmembrane helix</keyword>
<feature type="transmembrane region" description="Helical" evidence="1">
    <location>
        <begin position="20"/>
        <end position="38"/>
    </location>
</feature>
<dbReference type="Proteomes" id="UP001209317">
    <property type="component" value="Unassembled WGS sequence"/>
</dbReference>
<evidence type="ECO:0000313" key="3">
    <source>
        <dbReference type="Proteomes" id="UP001209317"/>
    </source>
</evidence>
<feature type="transmembrane region" description="Helical" evidence="1">
    <location>
        <begin position="79"/>
        <end position="96"/>
    </location>
</feature>
<feature type="transmembrane region" description="Helical" evidence="1">
    <location>
        <begin position="144"/>
        <end position="165"/>
    </location>
</feature>
<evidence type="ECO:0000256" key="1">
    <source>
        <dbReference type="SAM" id="Phobius"/>
    </source>
</evidence>
<dbReference type="InterPro" id="IPR025291">
    <property type="entry name" value="DUF4153"/>
</dbReference>
<accession>A0AAE3LJ79</accession>
<sequence length="587" mass="66844">MKWISISELLNRTRKITERFPLQSVLVVAAAAIAYVLAGRQFTQTSLISMLIFCGLSLVLSLSVLLFAEAGRYSRWKSFLLQLAALLLCFFITLWLDPWIAQAHAYILVFLALAFHLSVSFAAFVQKGAIEHFWHFNKTLFLRLLTAALYSFVIVMGLYLAVFAVKELFSVSIKDTVYMRIFLLVAIGFNTLFFLSSIPDVNTHHAREYYYPKGLKIFTQYVLIPLMIIYLGILLLYEGKILVEWQLPNGYVSTLILAYTVFGILSLLLIYPIKDTEGNRWIRWFSQWFYIMMVPLIVLLSLAVYKRVSDYGITIERYALIALAVWLSAITLYFLFSRAKSIKIIPLSLAVVALIAALGPLSASEVSKRSQQKRLKVYMHNNSKKAKQETTSIIKYLVRMNGLTALQPFTPTDLAAVQDSIIAMPVKHKYGRHYEVRDKLTDRGFAILNIESTDKDFMIPVTIYGGNKNDVVNISGYDYVVPLEYYLDEQKFKIDSLDISVKKNQQYCIVSAGNTAALQFPVDSLLQEVRTKYDNSLATDDIVHNGELSIIRSNQFMDAKLIVTQFTGYDGNASSDSYRAYLLLRKK</sequence>
<keyword evidence="1" id="KW-0812">Transmembrane</keyword>
<feature type="transmembrane region" description="Helical" evidence="1">
    <location>
        <begin position="103"/>
        <end position="124"/>
    </location>
</feature>
<feature type="transmembrane region" description="Helical" evidence="1">
    <location>
        <begin position="285"/>
        <end position="305"/>
    </location>
</feature>
<organism evidence="2 3">
    <name type="scientific">Haoranjiania flava</name>
    <dbReference type="NCBI Taxonomy" id="1856322"/>
    <lineage>
        <taxon>Bacteria</taxon>
        <taxon>Pseudomonadati</taxon>
        <taxon>Bacteroidota</taxon>
        <taxon>Chitinophagia</taxon>
        <taxon>Chitinophagales</taxon>
        <taxon>Chitinophagaceae</taxon>
        <taxon>Haoranjiania</taxon>
    </lineage>
</organism>
<feature type="transmembrane region" description="Helical" evidence="1">
    <location>
        <begin position="218"/>
        <end position="237"/>
    </location>
</feature>
<feature type="transmembrane region" description="Helical" evidence="1">
    <location>
        <begin position="317"/>
        <end position="336"/>
    </location>
</feature>
<dbReference type="RefSeq" id="WP_263036829.1">
    <property type="nucleotide sequence ID" value="NZ_JAOTPL010000002.1"/>
</dbReference>
<dbReference type="Pfam" id="PF13687">
    <property type="entry name" value="DUF4153"/>
    <property type="match status" value="1"/>
</dbReference>
<feature type="transmembrane region" description="Helical" evidence="1">
    <location>
        <begin position="47"/>
        <end position="67"/>
    </location>
</feature>
<name>A0AAE3LJ79_9BACT</name>
<feature type="transmembrane region" description="Helical" evidence="1">
    <location>
        <begin position="342"/>
        <end position="363"/>
    </location>
</feature>
<feature type="transmembrane region" description="Helical" evidence="1">
    <location>
        <begin position="177"/>
        <end position="198"/>
    </location>
</feature>